<dbReference type="EMBL" id="BACD03000032">
    <property type="protein sequence ID" value="GAO50430.1"/>
    <property type="molecule type" value="Genomic_DNA"/>
</dbReference>
<feature type="compositionally biased region" description="Low complexity" evidence="11">
    <location>
        <begin position="214"/>
        <end position="260"/>
    </location>
</feature>
<keyword evidence="10" id="KW-0624">Polysaccharide degradation</keyword>
<dbReference type="GO" id="GO:0009277">
    <property type="term" value="C:fungal-type cell wall"/>
    <property type="evidence" value="ECO:0007669"/>
    <property type="project" value="TreeGrafter"/>
</dbReference>
<evidence type="ECO:0000256" key="4">
    <source>
        <dbReference type="ARBA" id="ARBA00022525"/>
    </source>
</evidence>
<reference evidence="12 13" key="3">
    <citation type="journal article" date="2015" name="Genome Announc.">
        <title>Draft Genome Sequence of the Archiascomycetous Yeast Saitoella complicata.</title>
        <authorList>
            <person name="Yamauchi K."/>
            <person name="Kondo S."/>
            <person name="Hamamoto M."/>
            <person name="Takahashi Y."/>
            <person name="Ogura Y."/>
            <person name="Hayashi T."/>
            <person name="Nishida H."/>
        </authorList>
    </citation>
    <scope>NUCLEOTIDE SEQUENCE [LARGE SCALE GENOMIC DNA]</scope>
    <source>
        <strain evidence="12 13">NRRL Y-17804</strain>
    </source>
</reference>
<keyword evidence="4" id="KW-0964">Secreted</keyword>
<dbReference type="InterPro" id="IPR051526">
    <property type="entry name" value="Beta-Glucosidase_SUN"/>
</dbReference>
<protein>
    <recommendedName>
        <fullName evidence="14">SUN domain-containing protein</fullName>
    </recommendedName>
</protein>
<evidence type="ECO:0000256" key="2">
    <source>
        <dbReference type="ARBA" id="ARBA00010579"/>
    </source>
</evidence>
<dbReference type="PANTHER" id="PTHR31316">
    <property type="entry name" value="BETA-GLUCOSIDASE-LIKE PROTEIN NCA3, MITOCHONDRIAL-RELATED"/>
    <property type="match status" value="1"/>
</dbReference>
<dbReference type="OMA" id="CSYACQS"/>
<evidence type="ECO:0000313" key="13">
    <source>
        <dbReference type="Proteomes" id="UP000033140"/>
    </source>
</evidence>
<sequence>MIGYFAIGDDLDHDHDAVNTHEITTGSNTNSFTGLINGEGLHPALDFDARGGATQETGRTRRVERLGGIKLYAGPAAPTTTQSLLQQQFLVNRQERPFLKSTTHQTAVVSVYSADFNQQTRPYLPLKRERAGLRLLAYTQHLKMKFTLASAVAGLAIVGNVAADCSSSLRHQHHKKRQAVTTVENVEMAYTTVYVDRNGNRVDYTATTVAESAVTTVTPSSSSSSSTEAPAAVTSSSSSSSSSTFETPAAQPTTTSSSSSYTVEDAQDAAPSTEATISETATSSSSSTTSAASSTSTSAASSTSTSVSSSAWLDLFVDPSTPFPNGYYSCDEFPVNEQGIVELDYLGLSGWTGIQLGDGTSNTCVEGAYCSYACQPGMSKTQWPSAQPADGQSRGGLLCSGGKLYLTNSDSQYLCEWGHESGFVVNTLSESVSICRTDYPGSENMNIPTTIAPGEKQPLSVVDEDTYYKWQGALTSAQYYVNKAGRSAEEVCLWGDYGDDFGNWAPLNFGAGYTGNTAWLSLIPNPNYTGDLGYKVNITASPGSVMNGECWYADGEYSGGSSGCTVAVTSGSAYFYLYE</sequence>
<dbReference type="GO" id="GO:0016798">
    <property type="term" value="F:hydrolase activity, acting on glycosyl bonds"/>
    <property type="evidence" value="ECO:0007669"/>
    <property type="project" value="UniProtKB-KW"/>
</dbReference>
<evidence type="ECO:0000256" key="8">
    <source>
        <dbReference type="ARBA" id="ARBA00023295"/>
    </source>
</evidence>
<evidence type="ECO:0008006" key="14">
    <source>
        <dbReference type="Google" id="ProtNLM"/>
    </source>
</evidence>
<keyword evidence="3" id="KW-0134">Cell wall</keyword>
<evidence type="ECO:0000313" key="12">
    <source>
        <dbReference type="EMBL" id="GAO50430.1"/>
    </source>
</evidence>
<keyword evidence="7" id="KW-0119">Carbohydrate metabolism</keyword>
<dbReference type="Pfam" id="PF03856">
    <property type="entry name" value="SUN"/>
    <property type="match status" value="1"/>
</dbReference>
<proteinExistence type="inferred from homology"/>
<keyword evidence="8" id="KW-0326">Glycosidase</keyword>
<dbReference type="STRING" id="698492.A0A0E9NLZ8"/>
<dbReference type="GO" id="GO:0031505">
    <property type="term" value="P:fungal-type cell wall organization"/>
    <property type="evidence" value="ECO:0007669"/>
    <property type="project" value="TreeGrafter"/>
</dbReference>
<dbReference type="AlphaFoldDB" id="A0A0E9NLZ8"/>
<gene>
    <name evidence="12" type="ORF">G7K_4556-t1</name>
</gene>
<evidence type="ECO:0000256" key="9">
    <source>
        <dbReference type="ARBA" id="ARBA00023316"/>
    </source>
</evidence>
<keyword evidence="13" id="KW-1185">Reference proteome</keyword>
<evidence type="ECO:0000256" key="3">
    <source>
        <dbReference type="ARBA" id="ARBA00022512"/>
    </source>
</evidence>
<feature type="region of interest" description="Disordered" evidence="11">
    <location>
        <begin position="214"/>
        <end position="303"/>
    </location>
</feature>
<reference evidence="12 13" key="2">
    <citation type="journal article" date="2014" name="J. Gen. Appl. Microbiol.">
        <title>The early diverging ascomycetous budding yeast Saitoella complicata has three histone deacetylases belonging to the Clr6, Hos2, and Rpd3 lineages.</title>
        <authorList>
            <person name="Nishida H."/>
            <person name="Matsumoto T."/>
            <person name="Kondo S."/>
            <person name="Hamamoto M."/>
            <person name="Yoshikawa H."/>
        </authorList>
    </citation>
    <scope>NUCLEOTIDE SEQUENCE [LARGE SCALE GENOMIC DNA]</scope>
    <source>
        <strain evidence="12 13">NRRL Y-17804</strain>
    </source>
</reference>
<keyword evidence="6" id="KW-0378">Hydrolase</keyword>
<comment type="caution">
    <text evidence="12">The sequence shown here is derived from an EMBL/GenBank/DDBJ whole genome shotgun (WGS) entry which is preliminary data.</text>
</comment>
<feature type="compositionally biased region" description="Low complexity" evidence="11">
    <location>
        <begin position="269"/>
        <end position="303"/>
    </location>
</feature>
<evidence type="ECO:0000256" key="5">
    <source>
        <dbReference type="ARBA" id="ARBA00022729"/>
    </source>
</evidence>
<evidence type="ECO:0000256" key="11">
    <source>
        <dbReference type="SAM" id="MobiDB-lite"/>
    </source>
</evidence>
<reference evidence="12 13" key="1">
    <citation type="journal article" date="2011" name="J. Gen. Appl. Microbiol.">
        <title>Draft genome sequencing of the enigmatic yeast Saitoella complicata.</title>
        <authorList>
            <person name="Nishida H."/>
            <person name="Hamamoto M."/>
            <person name="Sugiyama J."/>
        </authorList>
    </citation>
    <scope>NUCLEOTIDE SEQUENCE [LARGE SCALE GENOMIC DNA]</scope>
    <source>
        <strain evidence="12 13">NRRL Y-17804</strain>
    </source>
</reference>
<dbReference type="InterPro" id="IPR005556">
    <property type="entry name" value="SUN"/>
</dbReference>
<comment type="subcellular location">
    <subcellularLocation>
        <location evidence="1">Secreted</location>
        <location evidence="1">Cell wall</location>
    </subcellularLocation>
</comment>
<comment type="similarity">
    <text evidence="2">Belongs to the SUN family.</text>
</comment>
<keyword evidence="5" id="KW-0732">Signal</keyword>
<name>A0A0E9NLZ8_SAICN</name>
<evidence type="ECO:0000256" key="10">
    <source>
        <dbReference type="ARBA" id="ARBA00023326"/>
    </source>
</evidence>
<dbReference type="GO" id="GO:0000272">
    <property type="term" value="P:polysaccharide catabolic process"/>
    <property type="evidence" value="ECO:0007669"/>
    <property type="project" value="UniProtKB-KW"/>
</dbReference>
<organism evidence="12 13">
    <name type="scientific">Saitoella complicata (strain BCRC 22490 / CBS 7301 / JCM 7358 / NBRC 10748 / NRRL Y-17804)</name>
    <dbReference type="NCBI Taxonomy" id="698492"/>
    <lineage>
        <taxon>Eukaryota</taxon>
        <taxon>Fungi</taxon>
        <taxon>Dikarya</taxon>
        <taxon>Ascomycota</taxon>
        <taxon>Taphrinomycotina</taxon>
        <taxon>Taphrinomycotina incertae sedis</taxon>
        <taxon>Saitoella</taxon>
    </lineage>
</organism>
<accession>A0A0E9NLZ8</accession>
<evidence type="ECO:0000256" key="1">
    <source>
        <dbReference type="ARBA" id="ARBA00004191"/>
    </source>
</evidence>
<evidence type="ECO:0000256" key="6">
    <source>
        <dbReference type="ARBA" id="ARBA00022801"/>
    </source>
</evidence>
<keyword evidence="9" id="KW-0961">Cell wall biogenesis/degradation</keyword>
<dbReference type="PANTHER" id="PTHR31316:SF0">
    <property type="entry name" value="SECRETED BETA-GLUCOSIDASE SIM1-RELATED"/>
    <property type="match status" value="1"/>
</dbReference>
<dbReference type="Proteomes" id="UP000033140">
    <property type="component" value="Unassembled WGS sequence"/>
</dbReference>
<dbReference type="GO" id="GO:0009986">
    <property type="term" value="C:cell surface"/>
    <property type="evidence" value="ECO:0007669"/>
    <property type="project" value="TreeGrafter"/>
</dbReference>
<evidence type="ECO:0000256" key="7">
    <source>
        <dbReference type="ARBA" id="ARBA00023277"/>
    </source>
</evidence>